<dbReference type="RefSeq" id="WP_346032395.1">
    <property type="nucleotide sequence ID" value="NZ_BAABHV010000009.1"/>
</dbReference>
<dbReference type="Pfam" id="PF00486">
    <property type="entry name" value="Trans_reg_C"/>
    <property type="match status" value="1"/>
</dbReference>
<comment type="caution">
    <text evidence="4">The sequence shown here is derived from an EMBL/GenBank/DDBJ whole genome shotgun (WGS) entry which is preliminary data.</text>
</comment>
<protein>
    <submittedName>
        <fullName evidence="4">Winged helix-turn-helix domain-containing tetratricopeptide repeat protein</fullName>
    </submittedName>
</protein>
<dbReference type="Proteomes" id="UP001500518">
    <property type="component" value="Unassembled WGS sequence"/>
</dbReference>
<dbReference type="InterPro" id="IPR019734">
    <property type="entry name" value="TPR_rpt"/>
</dbReference>
<dbReference type="InterPro" id="IPR016032">
    <property type="entry name" value="Sig_transdc_resp-reg_C-effctor"/>
</dbReference>
<evidence type="ECO:0000256" key="2">
    <source>
        <dbReference type="PROSITE-ProRule" id="PRU01091"/>
    </source>
</evidence>
<dbReference type="SUPFAM" id="SSF46894">
    <property type="entry name" value="C-terminal effector domain of the bipartite response regulators"/>
    <property type="match status" value="1"/>
</dbReference>
<dbReference type="InterPro" id="IPR011990">
    <property type="entry name" value="TPR-like_helical_dom_sf"/>
</dbReference>
<evidence type="ECO:0000313" key="4">
    <source>
        <dbReference type="EMBL" id="GAA5052794.1"/>
    </source>
</evidence>
<dbReference type="CDD" id="cd00383">
    <property type="entry name" value="trans_reg_C"/>
    <property type="match status" value="1"/>
</dbReference>
<reference evidence="5" key="1">
    <citation type="journal article" date="2019" name="Int. J. Syst. Evol. Microbiol.">
        <title>The Global Catalogue of Microorganisms (GCM) 10K type strain sequencing project: providing services to taxonomists for standard genome sequencing and annotation.</title>
        <authorList>
            <consortium name="The Broad Institute Genomics Platform"/>
            <consortium name="The Broad Institute Genome Sequencing Center for Infectious Disease"/>
            <person name="Wu L."/>
            <person name="Ma J."/>
        </authorList>
    </citation>
    <scope>NUCLEOTIDE SEQUENCE [LARGE SCALE GENOMIC DNA]</scope>
    <source>
        <strain evidence="5">JCM 18014</strain>
    </source>
</reference>
<dbReference type="EMBL" id="BAABHV010000009">
    <property type="protein sequence ID" value="GAA5052794.1"/>
    <property type="molecule type" value="Genomic_DNA"/>
</dbReference>
<proteinExistence type="predicted"/>
<feature type="domain" description="OmpR/PhoB-type" evidence="3">
    <location>
        <begin position="9"/>
        <end position="107"/>
    </location>
</feature>
<gene>
    <name evidence="4" type="ORF">GCM10023208_14090</name>
</gene>
<dbReference type="SUPFAM" id="SSF48452">
    <property type="entry name" value="TPR-like"/>
    <property type="match status" value="1"/>
</dbReference>
<evidence type="ECO:0000256" key="1">
    <source>
        <dbReference type="ARBA" id="ARBA00023125"/>
    </source>
</evidence>
<dbReference type="InterPro" id="IPR036388">
    <property type="entry name" value="WH-like_DNA-bd_sf"/>
</dbReference>
<dbReference type="SMART" id="SM00028">
    <property type="entry name" value="TPR"/>
    <property type="match status" value="2"/>
</dbReference>
<keyword evidence="5" id="KW-1185">Reference proteome</keyword>
<evidence type="ECO:0000259" key="3">
    <source>
        <dbReference type="PROSITE" id="PS51755"/>
    </source>
</evidence>
<sequence length="541" mass="60399">MAHNGGTDCSAYRLGTFQIEPSRNLIRDGSGRFRVEPRVMDVLCSLARREGKVVSRVELIDQHWGDQFGGDESLTRAISQLRRAFKTAGAEEPYIETIPKRGYRLRQPVRGLHRQNETVLGEKDHAEVNDAEKSAQPLPLGYSVAVVPLRSSGGSVEEALAEDLGHDLVQMLSRTPHLRVAAYSGCSKDQLDQSGARELGRLLNVHYLVSGSIFRSDDQLTLRIELIHTIANRHILSWKLQEQTARFLANLDSFILDLSTPIISEIQISEASLAHTRDPDEVSAYAAVCSTEMLRTAYSSQRAREIIDHLEHVIEREPENAFAHASLAMQLTQNIVSGWSETPAEDVGKAALHTKRALNLAPLDPDVQAAAGIAAFMKREDELALQFLRRSLASNPNNPHTLAALGFQVGIAGDHDAGINMVRTAEKRAPHHPRYSVWAMYRGNGLLAADRVEEAVTAYRQAIDRNPNYHLPHILMATAFILLERFDETRAAIAGTREVCPMYSLQNWQSLLRKFPELYRERMDTAEILAECEKAWSAPNR</sequence>
<evidence type="ECO:0000313" key="5">
    <source>
        <dbReference type="Proteomes" id="UP001500518"/>
    </source>
</evidence>
<organism evidence="4 5">
    <name type="scientific">Erythrobacter westpacificensis</name>
    <dbReference type="NCBI Taxonomy" id="1055231"/>
    <lineage>
        <taxon>Bacteria</taxon>
        <taxon>Pseudomonadati</taxon>
        <taxon>Pseudomonadota</taxon>
        <taxon>Alphaproteobacteria</taxon>
        <taxon>Sphingomonadales</taxon>
        <taxon>Erythrobacteraceae</taxon>
        <taxon>Erythrobacter/Porphyrobacter group</taxon>
        <taxon>Erythrobacter</taxon>
    </lineage>
</organism>
<name>A0ABP9KA34_9SPHN</name>
<feature type="DNA-binding region" description="OmpR/PhoB-type" evidence="2">
    <location>
        <begin position="9"/>
        <end position="107"/>
    </location>
</feature>
<keyword evidence="1 2" id="KW-0238">DNA-binding</keyword>
<accession>A0ABP9KA34</accession>
<dbReference type="SMART" id="SM00862">
    <property type="entry name" value="Trans_reg_C"/>
    <property type="match status" value="1"/>
</dbReference>
<dbReference type="Gene3D" id="1.25.40.10">
    <property type="entry name" value="Tetratricopeptide repeat domain"/>
    <property type="match status" value="1"/>
</dbReference>
<dbReference type="InterPro" id="IPR001867">
    <property type="entry name" value="OmpR/PhoB-type_DNA-bd"/>
</dbReference>
<dbReference type="Gene3D" id="1.10.10.10">
    <property type="entry name" value="Winged helix-like DNA-binding domain superfamily/Winged helix DNA-binding domain"/>
    <property type="match status" value="1"/>
</dbReference>
<dbReference type="PROSITE" id="PS51755">
    <property type="entry name" value="OMPR_PHOB"/>
    <property type="match status" value="1"/>
</dbReference>